<dbReference type="AlphaFoldDB" id="A0A176VH06"/>
<accession>A0A176VH06</accession>
<gene>
    <name evidence="1" type="ORF">AXG93_411s1190</name>
</gene>
<reference evidence="1" key="1">
    <citation type="submission" date="2016-03" db="EMBL/GenBank/DDBJ databases">
        <title>Mechanisms controlling the formation of the plant cell surface in tip-growing cells are functionally conserved among land plants.</title>
        <authorList>
            <person name="Honkanen S."/>
            <person name="Jones V.A."/>
            <person name="Morieri G."/>
            <person name="Champion C."/>
            <person name="Hetherington A.J."/>
            <person name="Kelly S."/>
            <person name="Saint-Marcoux D."/>
            <person name="Proust H."/>
            <person name="Prescott H."/>
            <person name="Dolan L."/>
        </authorList>
    </citation>
    <scope>NUCLEOTIDE SEQUENCE [LARGE SCALE GENOMIC DNA]</scope>
    <source>
        <tissue evidence="1">Whole gametophyte</tissue>
    </source>
</reference>
<dbReference type="Proteomes" id="UP000077202">
    <property type="component" value="Unassembled WGS sequence"/>
</dbReference>
<protein>
    <submittedName>
        <fullName evidence="1">Uncharacterized protein</fullName>
    </submittedName>
</protein>
<proteinExistence type="predicted"/>
<organism evidence="1 2">
    <name type="scientific">Marchantia polymorpha subsp. ruderalis</name>
    <dbReference type="NCBI Taxonomy" id="1480154"/>
    <lineage>
        <taxon>Eukaryota</taxon>
        <taxon>Viridiplantae</taxon>
        <taxon>Streptophyta</taxon>
        <taxon>Embryophyta</taxon>
        <taxon>Marchantiophyta</taxon>
        <taxon>Marchantiopsida</taxon>
        <taxon>Marchantiidae</taxon>
        <taxon>Marchantiales</taxon>
        <taxon>Marchantiaceae</taxon>
        <taxon>Marchantia</taxon>
    </lineage>
</organism>
<keyword evidence="2" id="KW-1185">Reference proteome</keyword>
<evidence type="ECO:0000313" key="1">
    <source>
        <dbReference type="EMBL" id="OAE19713.1"/>
    </source>
</evidence>
<dbReference type="EMBL" id="LVLJ01003789">
    <property type="protein sequence ID" value="OAE19713.1"/>
    <property type="molecule type" value="Genomic_DNA"/>
</dbReference>
<comment type="caution">
    <text evidence="1">The sequence shown here is derived from an EMBL/GenBank/DDBJ whole genome shotgun (WGS) entry which is preliminary data.</text>
</comment>
<sequence>MESAFGQRSQDLHTIGVDIFDDAIAKPSAKTIGHNLNSPRAGQEPHALGVPIRARVGTLRASRVMARSGHICADIARERIAIDRLWQQRKRDWRHDATRESCCAEIGPAQGKYGNFMFEKKSVKVTRAEEFTFVPLFKTA</sequence>
<name>A0A176VH06_MARPO</name>
<evidence type="ECO:0000313" key="2">
    <source>
        <dbReference type="Proteomes" id="UP000077202"/>
    </source>
</evidence>